<dbReference type="Proteomes" id="UP000274131">
    <property type="component" value="Unassembled WGS sequence"/>
</dbReference>
<dbReference type="WBParaSite" id="EVEC_0000084301-mRNA-1">
    <property type="protein sequence ID" value="EVEC_0000084301-mRNA-1"/>
    <property type="gene ID" value="EVEC_0000084301"/>
</dbReference>
<dbReference type="EMBL" id="UXUI01001360">
    <property type="protein sequence ID" value="VDD85426.1"/>
    <property type="molecule type" value="Genomic_DNA"/>
</dbReference>
<reference evidence="1 2" key="2">
    <citation type="submission" date="2018-10" db="EMBL/GenBank/DDBJ databases">
        <authorList>
            <consortium name="Pathogen Informatics"/>
        </authorList>
    </citation>
    <scope>NUCLEOTIDE SEQUENCE [LARGE SCALE GENOMIC DNA]</scope>
</reference>
<protein>
    <submittedName>
        <fullName evidence="3">Secreted protein</fullName>
    </submittedName>
</protein>
<reference evidence="3" key="1">
    <citation type="submission" date="2017-02" db="UniProtKB">
        <authorList>
            <consortium name="WormBaseParasite"/>
        </authorList>
    </citation>
    <scope>IDENTIFICATION</scope>
</reference>
<evidence type="ECO:0000313" key="2">
    <source>
        <dbReference type="Proteomes" id="UP000274131"/>
    </source>
</evidence>
<dbReference type="AlphaFoldDB" id="A0A0N4UU04"/>
<evidence type="ECO:0000313" key="1">
    <source>
        <dbReference type="EMBL" id="VDD85426.1"/>
    </source>
</evidence>
<sequence length="98" mass="11031">MFDEEGVVRRTSRFVMRVLCALTALGISTRDIVLPVRRRSRGVVVSTQDFESCDGSSNLHGDLHCRYKKLTELQTVPETEDPTLKYAACKESELPASR</sequence>
<name>A0A0N4UU04_ENTVE</name>
<keyword evidence="2" id="KW-1185">Reference proteome</keyword>
<evidence type="ECO:0000313" key="3">
    <source>
        <dbReference type="WBParaSite" id="EVEC_0000084301-mRNA-1"/>
    </source>
</evidence>
<gene>
    <name evidence="1" type="ORF">EVEC_LOCUS569</name>
</gene>
<proteinExistence type="predicted"/>
<organism evidence="3">
    <name type="scientific">Enterobius vermicularis</name>
    <name type="common">Human pinworm</name>
    <dbReference type="NCBI Taxonomy" id="51028"/>
    <lineage>
        <taxon>Eukaryota</taxon>
        <taxon>Metazoa</taxon>
        <taxon>Ecdysozoa</taxon>
        <taxon>Nematoda</taxon>
        <taxon>Chromadorea</taxon>
        <taxon>Rhabditida</taxon>
        <taxon>Spirurina</taxon>
        <taxon>Oxyuridomorpha</taxon>
        <taxon>Oxyuroidea</taxon>
        <taxon>Oxyuridae</taxon>
        <taxon>Enterobius</taxon>
    </lineage>
</organism>
<accession>A0A0N4UU04</accession>